<feature type="domain" description="EamA" evidence="8">
    <location>
        <begin position="216"/>
        <end position="349"/>
    </location>
</feature>
<evidence type="ECO:0000256" key="5">
    <source>
        <dbReference type="ARBA" id="ARBA00023136"/>
    </source>
</evidence>
<dbReference type="Proteomes" id="UP001166784">
    <property type="component" value="Unassembled WGS sequence"/>
</dbReference>
<keyword evidence="10" id="KW-1185">Reference proteome</keyword>
<feature type="transmembrane region" description="Helical" evidence="7">
    <location>
        <begin position="130"/>
        <end position="146"/>
    </location>
</feature>
<keyword evidence="5 7" id="KW-0472">Membrane</keyword>
<feature type="transmembrane region" description="Helical" evidence="7">
    <location>
        <begin position="98"/>
        <end position="118"/>
    </location>
</feature>
<dbReference type="SUPFAM" id="SSF103481">
    <property type="entry name" value="Multidrug resistance efflux transporter EmrE"/>
    <property type="match status" value="2"/>
</dbReference>
<dbReference type="PANTHER" id="PTHR32322:SF2">
    <property type="entry name" value="EAMA DOMAIN-CONTAINING PROTEIN"/>
    <property type="match status" value="1"/>
</dbReference>
<evidence type="ECO:0000259" key="8">
    <source>
        <dbReference type="Pfam" id="PF00892"/>
    </source>
</evidence>
<dbReference type="Pfam" id="PF00892">
    <property type="entry name" value="EamA"/>
    <property type="match status" value="2"/>
</dbReference>
<protein>
    <submittedName>
        <fullName evidence="9">EamA family transporter</fullName>
    </submittedName>
</protein>
<comment type="caution">
    <text evidence="9">The sequence shown here is derived from an EMBL/GenBank/DDBJ whole genome shotgun (WGS) entry which is preliminary data.</text>
</comment>
<keyword evidence="4 7" id="KW-1133">Transmembrane helix</keyword>
<dbReference type="EMBL" id="JAKWJU010000002">
    <property type="protein sequence ID" value="MCH6163903.1"/>
    <property type="molecule type" value="Genomic_DNA"/>
</dbReference>
<feature type="compositionally biased region" description="Low complexity" evidence="6">
    <location>
        <begin position="1"/>
        <end position="43"/>
    </location>
</feature>
<keyword evidence="3 7" id="KW-0812">Transmembrane</keyword>
<accession>A0ABS9T622</accession>
<reference evidence="9" key="1">
    <citation type="submission" date="2022-03" db="EMBL/GenBank/DDBJ databases">
        <authorList>
            <person name="Santos J.D.N."/>
            <person name="Kallscheuer N."/>
            <person name="Jogler C."/>
            <person name="Lage O.M."/>
        </authorList>
    </citation>
    <scope>NUCLEOTIDE SEQUENCE</scope>
    <source>
        <strain evidence="9">M600PL45_2</strain>
    </source>
</reference>
<evidence type="ECO:0000256" key="4">
    <source>
        <dbReference type="ARBA" id="ARBA00022989"/>
    </source>
</evidence>
<comment type="subcellular location">
    <subcellularLocation>
        <location evidence="1">Membrane</location>
        <topology evidence="1">Multi-pass membrane protein</topology>
    </subcellularLocation>
</comment>
<feature type="domain" description="EamA" evidence="8">
    <location>
        <begin position="67"/>
        <end position="200"/>
    </location>
</feature>
<evidence type="ECO:0000313" key="9">
    <source>
        <dbReference type="EMBL" id="MCH6163903.1"/>
    </source>
</evidence>
<dbReference type="RefSeq" id="WP_241062764.1">
    <property type="nucleotide sequence ID" value="NZ_JAKWJU010000002.1"/>
</dbReference>
<feature type="transmembrane region" description="Helical" evidence="7">
    <location>
        <begin position="307"/>
        <end position="326"/>
    </location>
</feature>
<comment type="similarity">
    <text evidence="2">Belongs to the EamA transporter family.</text>
</comment>
<sequence>MSSSPASSGSSAGAGSSPGSSSSARSASSPSHPHAHARAAGPHPDSPAPRPGSAPEKTHNPRRSGAGSLLVLAAAALWGTTGTSASFAPAAASPLSTGAATMGVGGLLTFLLAGRPALRVLGGGRPARGWALLGGAAVAVYPLAFYSSMDRAGVAAGTVVTIGCSPVFAALLERLLSGTRLTPRWLAATLSAAAGCALLTLTAGDGARAGHDVPGGVALALLAGASYSVFTCYGAQIIRAGHSSRAAMGSMFGLGALVLLPVLAVTGGPLLSAPRGLLVAAYLAVVPMYVAYVLFGAGLARVPAGTATTLTLFEPVVAAALGVAVVGERLGAWAWTGTGLVLLGLLVLTAPLRTHRRMRVRVRGLRLRLPGRFRR</sequence>
<evidence type="ECO:0000256" key="1">
    <source>
        <dbReference type="ARBA" id="ARBA00004141"/>
    </source>
</evidence>
<feature type="transmembrane region" description="Helical" evidence="7">
    <location>
        <begin position="184"/>
        <end position="204"/>
    </location>
</feature>
<feature type="transmembrane region" description="Helical" evidence="7">
    <location>
        <begin position="277"/>
        <end position="295"/>
    </location>
</feature>
<evidence type="ECO:0000256" key="2">
    <source>
        <dbReference type="ARBA" id="ARBA00007362"/>
    </source>
</evidence>
<name>A0ABS9T622_9ACTN</name>
<dbReference type="PANTHER" id="PTHR32322">
    <property type="entry name" value="INNER MEMBRANE TRANSPORTER"/>
    <property type="match status" value="1"/>
</dbReference>
<feature type="transmembrane region" description="Helical" evidence="7">
    <location>
        <begin position="250"/>
        <end position="271"/>
    </location>
</feature>
<feature type="region of interest" description="Disordered" evidence="6">
    <location>
        <begin position="1"/>
        <end position="64"/>
    </location>
</feature>
<organism evidence="9 10">
    <name type="scientific">Streptomyces marispadix</name>
    <dbReference type="NCBI Taxonomy" id="2922868"/>
    <lineage>
        <taxon>Bacteria</taxon>
        <taxon>Bacillati</taxon>
        <taxon>Actinomycetota</taxon>
        <taxon>Actinomycetes</taxon>
        <taxon>Kitasatosporales</taxon>
        <taxon>Streptomycetaceae</taxon>
        <taxon>Streptomyces</taxon>
    </lineage>
</organism>
<evidence type="ECO:0000313" key="10">
    <source>
        <dbReference type="Proteomes" id="UP001166784"/>
    </source>
</evidence>
<gene>
    <name evidence="9" type="ORF">MMA15_26935</name>
</gene>
<feature type="transmembrane region" description="Helical" evidence="7">
    <location>
        <begin position="69"/>
        <end position="92"/>
    </location>
</feature>
<reference evidence="9" key="2">
    <citation type="journal article" date="2023" name="Int. J. Syst. Evol. Microbiol.">
        <title>Streptomyces marispadix sp. nov., isolated from marine beach sediment of the Northern Coast of Portugal.</title>
        <authorList>
            <person name="dos Santos J.D.N."/>
            <person name="Vitorino I.R."/>
            <person name="Kallscheuer N."/>
            <person name="Srivastava A."/>
            <person name="Krautwurst S."/>
            <person name="Marz M."/>
            <person name="Jogler C."/>
            <person name="Lobo Da Cunha A."/>
            <person name="Catita J."/>
            <person name="Goncalves H."/>
            <person name="Gonzalez I."/>
            <person name="Reyes F."/>
            <person name="Lage O.M."/>
        </authorList>
    </citation>
    <scope>NUCLEOTIDE SEQUENCE</scope>
    <source>
        <strain evidence="9">M600PL45_2</strain>
    </source>
</reference>
<feature type="transmembrane region" description="Helical" evidence="7">
    <location>
        <begin position="332"/>
        <end position="352"/>
    </location>
</feature>
<evidence type="ECO:0000256" key="3">
    <source>
        <dbReference type="ARBA" id="ARBA00022692"/>
    </source>
</evidence>
<proteinExistence type="inferred from homology"/>
<dbReference type="InterPro" id="IPR000620">
    <property type="entry name" value="EamA_dom"/>
</dbReference>
<dbReference type="InterPro" id="IPR050638">
    <property type="entry name" value="AA-Vitamin_Transporters"/>
</dbReference>
<dbReference type="InterPro" id="IPR037185">
    <property type="entry name" value="EmrE-like"/>
</dbReference>
<evidence type="ECO:0000256" key="7">
    <source>
        <dbReference type="SAM" id="Phobius"/>
    </source>
</evidence>
<evidence type="ECO:0000256" key="6">
    <source>
        <dbReference type="SAM" id="MobiDB-lite"/>
    </source>
</evidence>
<feature type="transmembrane region" description="Helical" evidence="7">
    <location>
        <begin position="216"/>
        <end position="238"/>
    </location>
</feature>
<feature type="transmembrane region" description="Helical" evidence="7">
    <location>
        <begin position="152"/>
        <end position="172"/>
    </location>
</feature>